<dbReference type="Gene3D" id="1.20.58.300">
    <property type="entry name" value="FlgN-like"/>
    <property type="match status" value="1"/>
</dbReference>
<organism evidence="4 5">
    <name type="scientific">Chitinibacter bivalviorum</name>
    <dbReference type="NCBI Taxonomy" id="2739434"/>
    <lineage>
        <taxon>Bacteria</taxon>
        <taxon>Pseudomonadati</taxon>
        <taxon>Pseudomonadota</taxon>
        <taxon>Betaproteobacteria</taxon>
        <taxon>Neisseriales</taxon>
        <taxon>Chitinibacteraceae</taxon>
        <taxon>Chitinibacter</taxon>
    </lineage>
</organism>
<evidence type="ECO:0000256" key="2">
    <source>
        <dbReference type="ARBA" id="ARBA00007703"/>
    </source>
</evidence>
<protein>
    <submittedName>
        <fullName evidence="4">Flagellar protein FlgN</fullName>
    </submittedName>
</protein>
<sequence>MSNEGLRNHLSAELSGVQALIVLLTQEQDALIKRQFDAVQKIIEDKNRALQALELASKARAQYCSQAQLQTIDQIEVALGEQIQVWQDLRQSAKLAEMMNRTNGQLIETHEEANRFIMSNLAAQRNPDVGYSADGRLSQLSAISRPFDRA</sequence>
<keyword evidence="4" id="KW-0966">Cell projection</keyword>
<comment type="function">
    <text evidence="1">Required for the efficient initiation of filament assembly.</text>
</comment>
<name>A0A7H9BF08_9NEIS</name>
<keyword evidence="5" id="KW-1185">Reference proteome</keyword>
<dbReference type="GO" id="GO:0044780">
    <property type="term" value="P:bacterial-type flagellum assembly"/>
    <property type="evidence" value="ECO:0007669"/>
    <property type="project" value="InterPro"/>
</dbReference>
<evidence type="ECO:0000313" key="4">
    <source>
        <dbReference type="EMBL" id="QLG87145.1"/>
    </source>
</evidence>
<evidence type="ECO:0000313" key="5">
    <source>
        <dbReference type="Proteomes" id="UP000509597"/>
    </source>
</evidence>
<dbReference type="InterPro" id="IPR007809">
    <property type="entry name" value="FlgN-like"/>
</dbReference>
<gene>
    <name evidence="4" type="ORF">HQ393_02160</name>
</gene>
<dbReference type="RefSeq" id="WP_179357231.1">
    <property type="nucleotide sequence ID" value="NZ_CP058627.1"/>
</dbReference>
<dbReference type="KEGG" id="chiz:HQ393_02160"/>
<reference evidence="4 5" key="1">
    <citation type="submission" date="2020-07" db="EMBL/GenBank/DDBJ databases">
        <title>Complete genome sequence of Chitinibacter sp. 2T18.</title>
        <authorList>
            <person name="Bae J.-W."/>
            <person name="Choi J.-W."/>
        </authorList>
    </citation>
    <scope>NUCLEOTIDE SEQUENCE [LARGE SCALE GENOMIC DNA]</scope>
    <source>
        <strain evidence="4 5">2T18</strain>
    </source>
</reference>
<dbReference type="Proteomes" id="UP000509597">
    <property type="component" value="Chromosome"/>
</dbReference>
<dbReference type="Pfam" id="PF05130">
    <property type="entry name" value="FlgN"/>
    <property type="match status" value="1"/>
</dbReference>
<dbReference type="InterPro" id="IPR036679">
    <property type="entry name" value="FlgN-like_sf"/>
</dbReference>
<proteinExistence type="inferred from homology"/>
<dbReference type="SUPFAM" id="SSF140566">
    <property type="entry name" value="FlgN-like"/>
    <property type="match status" value="1"/>
</dbReference>
<dbReference type="EMBL" id="CP058627">
    <property type="protein sequence ID" value="QLG87145.1"/>
    <property type="molecule type" value="Genomic_DNA"/>
</dbReference>
<keyword evidence="3" id="KW-1005">Bacterial flagellum biogenesis</keyword>
<comment type="similarity">
    <text evidence="2">Belongs to the FlgN family.</text>
</comment>
<keyword evidence="4" id="KW-0282">Flagellum</keyword>
<dbReference type="AlphaFoldDB" id="A0A7H9BF08"/>
<keyword evidence="4" id="KW-0969">Cilium</keyword>
<evidence type="ECO:0000256" key="3">
    <source>
        <dbReference type="ARBA" id="ARBA00022795"/>
    </source>
</evidence>
<evidence type="ECO:0000256" key="1">
    <source>
        <dbReference type="ARBA" id="ARBA00002397"/>
    </source>
</evidence>
<accession>A0A7H9BF08</accession>